<name>A0ABM8GT09_9MICO</name>
<reference evidence="2" key="1">
    <citation type="journal article" date="2019" name="Int. J. Syst. Evol. Microbiol.">
        <title>The Global Catalogue of Microorganisms (GCM) 10K type strain sequencing project: providing services to taxonomists for standard genome sequencing and annotation.</title>
        <authorList>
            <consortium name="The Broad Institute Genomics Platform"/>
            <consortium name="The Broad Institute Genome Sequencing Center for Infectious Disease"/>
            <person name="Wu L."/>
            <person name="Ma J."/>
        </authorList>
    </citation>
    <scope>NUCLEOTIDE SEQUENCE [LARGE SCALE GENOMIC DNA]</scope>
    <source>
        <strain evidence="2">NBRC 108728</strain>
    </source>
</reference>
<dbReference type="RefSeq" id="WP_286344336.1">
    <property type="nucleotide sequence ID" value="NZ_AP027732.1"/>
</dbReference>
<evidence type="ECO:0000313" key="2">
    <source>
        <dbReference type="Proteomes" id="UP001321486"/>
    </source>
</evidence>
<evidence type="ECO:0000313" key="1">
    <source>
        <dbReference type="EMBL" id="BDZ51606.1"/>
    </source>
</evidence>
<dbReference type="EMBL" id="AP027732">
    <property type="protein sequence ID" value="BDZ51606.1"/>
    <property type="molecule type" value="Genomic_DNA"/>
</dbReference>
<protein>
    <submittedName>
        <fullName evidence="1">Uncharacterized protein</fullName>
    </submittedName>
</protein>
<organism evidence="1 2">
    <name type="scientific">Frondihabitans sucicola</name>
    <dbReference type="NCBI Taxonomy" id="1268041"/>
    <lineage>
        <taxon>Bacteria</taxon>
        <taxon>Bacillati</taxon>
        <taxon>Actinomycetota</taxon>
        <taxon>Actinomycetes</taxon>
        <taxon>Micrococcales</taxon>
        <taxon>Microbacteriaceae</taxon>
        <taxon>Frondihabitans</taxon>
    </lineage>
</organism>
<gene>
    <name evidence="1" type="ORF">GCM10025867_38470</name>
</gene>
<proteinExistence type="predicted"/>
<accession>A0ABM8GT09</accession>
<sequence>MPGGTEGLDAAIARLGEALGALTRTSLPTFALVLAREGSPTAVSAR</sequence>
<keyword evidence="2" id="KW-1185">Reference proteome</keyword>
<dbReference type="Proteomes" id="UP001321486">
    <property type="component" value="Chromosome"/>
</dbReference>